<evidence type="ECO:0000313" key="4">
    <source>
        <dbReference type="RefSeq" id="XP_039120193.1"/>
    </source>
</evidence>
<feature type="domain" description="GIL1/IRKI C-terminal" evidence="2">
    <location>
        <begin position="381"/>
        <end position="438"/>
    </location>
</feature>
<name>A0AB40AZE9_DIOCR</name>
<dbReference type="GeneID" id="120256605"/>
<evidence type="ECO:0000259" key="1">
    <source>
        <dbReference type="Pfam" id="PF04859"/>
    </source>
</evidence>
<proteinExistence type="predicted"/>
<evidence type="ECO:0000259" key="2">
    <source>
        <dbReference type="Pfam" id="PF24994"/>
    </source>
</evidence>
<dbReference type="GO" id="GO:0009959">
    <property type="term" value="P:negative gravitropism"/>
    <property type="evidence" value="ECO:0007669"/>
    <property type="project" value="InterPro"/>
</dbReference>
<dbReference type="InterPro" id="IPR040225">
    <property type="entry name" value="GIL1-like"/>
</dbReference>
<sequence length="442" mass="49282">MLQKFALALKTKTIEFFADDDDDDAISTVDLDPPPHELLTGQRVVVLKPDPLPRPQTLTLVPSLFSAVASFRAAYLRLQASHAPFDPAAAASADVAAVAHLRRLSDFKRSFFRSSGDASSIPSLSSLLESQVRENQSLLRSFETAVDRLQADIDCKDSEAAVLRSRLRDLDSAVMKLERRLERASSPPDEKVEALLTLSVFDSVLRDSCRGMHRFAKNLMDFMKKSGFDFVSAANSIHPDVNYAKSGHRRYALLSYISLIMLEGFDSQNYSLDEAGIGCNSGDLRFRRKNSLRHFVEHSAVDAFELMEANPGCDFARFCERKHDKLFCSIMESCPSSALVNWGSPGSLHLMNPLYDPFVSMASSVWMLHKLAWAYDPVVEIFQVGRGTEFSNVYMESVVRRIASKRLECGKGQQRPKVAFTVVPGFTVGRTVIQCRVYLDGS</sequence>
<dbReference type="Pfam" id="PF04859">
    <property type="entry name" value="DUF641"/>
    <property type="match status" value="1"/>
</dbReference>
<dbReference type="Proteomes" id="UP001515500">
    <property type="component" value="Unplaced"/>
</dbReference>
<organism evidence="3 4">
    <name type="scientific">Dioscorea cayennensis subsp. rotundata</name>
    <name type="common">White Guinea yam</name>
    <name type="synonym">Dioscorea rotundata</name>
    <dbReference type="NCBI Taxonomy" id="55577"/>
    <lineage>
        <taxon>Eukaryota</taxon>
        <taxon>Viridiplantae</taxon>
        <taxon>Streptophyta</taxon>
        <taxon>Embryophyta</taxon>
        <taxon>Tracheophyta</taxon>
        <taxon>Spermatophyta</taxon>
        <taxon>Magnoliopsida</taxon>
        <taxon>Liliopsida</taxon>
        <taxon>Dioscoreales</taxon>
        <taxon>Dioscoreaceae</taxon>
        <taxon>Dioscorea</taxon>
    </lineage>
</organism>
<dbReference type="Pfam" id="PF24994">
    <property type="entry name" value="GIL1_IRKI_C"/>
    <property type="match status" value="1"/>
</dbReference>
<keyword evidence="3" id="KW-1185">Reference proteome</keyword>
<dbReference type="RefSeq" id="XP_039120193.1">
    <property type="nucleotide sequence ID" value="XM_039264259.1"/>
</dbReference>
<dbReference type="AlphaFoldDB" id="A0AB40AZE9"/>
<evidence type="ECO:0000313" key="3">
    <source>
        <dbReference type="Proteomes" id="UP001515500"/>
    </source>
</evidence>
<dbReference type="PANTHER" id="PTHR31161">
    <property type="entry name" value="PROTEIN GRAVITROPIC IN THE LIGHT 1"/>
    <property type="match status" value="1"/>
</dbReference>
<reference evidence="4" key="1">
    <citation type="submission" date="2025-08" db="UniProtKB">
        <authorList>
            <consortium name="RefSeq"/>
        </authorList>
    </citation>
    <scope>IDENTIFICATION</scope>
</reference>
<accession>A0AB40AZE9</accession>
<gene>
    <name evidence="4" type="primary">LOC120256605</name>
</gene>
<dbReference type="InterPro" id="IPR006943">
    <property type="entry name" value="DUF641_pln"/>
</dbReference>
<dbReference type="GO" id="GO:0009639">
    <property type="term" value="P:response to red or far red light"/>
    <property type="evidence" value="ECO:0007669"/>
    <property type="project" value="InterPro"/>
</dbReference>
<dbReference type="InterPro" id="IPR056813">
    <property type="entry name" value="GIL1_IRKI_C"/>
</dbReference>
<feature type="domain" description="DUF641" evidence="1">
    <location>
        <begin position="59"/>
        <end position="180"/>
    </location>
</feature>
<protein>
    <submittedName>
        <fullName evidence="4">Protein GRAVITROPIC IN THE LIGHT 1</fullName>
    </submittedName>
</protein>